<evidence type="ECO:0000313" key="2">
    <source>
        <dbReference type="Proteomes" id="UP000030533"/>
    </source>
</evidence>
<name>A0A0A2AL32_PROMR</name>
<reference evidence="2" key="1">
    <citation type="journal article" date="2014" name="Sci. Data">
        <title>Genomes of diverse isolates of the marine cyanobacterium Prochlorococcus.</title>
        <authorList>
            <person name="Biller S."/>
            <person name="Berube P."/>
            <person name="Thompson J."/>
            <person name="Kelly L."/>
            <person name="Roggensack S."/>
            <person name="Awad L."/>
            <person name="Roache-Johnson K."/>
            <person name="Ding H."/>
            <person name="Giovannoni S.J."/>
            <person name="Moore L.R."/>
            <person name="Chisholm S.W."/>
        </authorList>
    </citation>
    <scope>NUCLEOTIDE SEQUENCE [LARGE SCALE GENOMIC DNA]</scope>
    <source>
        <strain evidence="2">MIT 9314</strain>
    </source>
</reference>
<dbReference type="EMBL" id="JNAO01000005">
    <property type="protein sequence ID" value="KGG02341.1"/>
    <property type="molecule type" value="Genomic_DNA"/>
</dbReference>
<gene>
    <name evidence="1" type="ORF">EU98_0519</name>
</gene>
<protein>
    <submittedName>
        <fullName evidence="1">Uncharacterized protein</fullName>
    </submittedName>
</protein>
<sequence length="64" mass="7672">MFQYFNDRFDLSFRNPKAREVCLDWYGYRIDTKKAISDLNLKVETESELMAYCGFFKNVADTKK</sequence>
<comment type="caution">
    <text evidence="1">The sequence shown here is derived from an EMBL/GenBank/DDBJ whole genome shotgun (WGS) entry which is preliminary data.</text>
</comment>
<dbReference type="Proteomes" id="UP000030533">
    <property type="component" value="Unassembled WGS sequence"/>
</dbReference>
<proteinExistence type="predicted"/>
<organism evidence="1 2">
    <name type="scientific">Prochlorococcus marinus str. MIT 9314</name>
    <dbReference type="NCBI Taxonomy" id="167548"/>
    <lineage>
        <taxon>Bacteria</taxon>
        <taxon>Bacillati</taxon>
        <taxon>Cyanobacteriota</taxon>
        <taxon>Cyanophyceae</taxon>
        <taxon>Synechococcales</taxon>
        <taxon>Prochlorococcaceae</taxon>
        <taxon>Prochlorococcus</taxon>
    </lineage>
</organism>
<accession>A0A0A2AL32</accession>
<evidence type="ECO:0000313" key="1">
    <source>
        <dbReference type="EMBL" id="KGG02341.1"/>
    </source>
</evidence>
<dbReference type="AlphaFoldDB" id="A0A0A2AL32"/>